<dbReference type="EMBL" id="CM027682">
    <property type="protein sequence ID" value="KAG0541198.1"/>
    <property type="molecule type" value="Genomic_DNA"/>
</dbReference>
<accession>A0A921UQZ3</accession>
<evidence type="ECO:0000313" key="3">
    <source>
        <dbReference type="Proteomes" id="UP000807115"/>
    </source>
</evidence>
<reference evidence="2" key="1">
    <citation type="journal article" date="2019" name="BMC Genomics">
        <title>A new reference genome for Sorghum bicolor reveals high levels of sequence similarity between sweet and grain genotypes: implications for the genetics of sugar metabolism.</title>
        <authorList>
            <person name="Cooper E.A."/>
            <person name="Brenton Z.W."/>
            <person name="Flinn B.S."/>
            <person name="Jenkins J."/>
            <person name="Shu S."/>
            <person name="Flowers D."/>
            <person name="Luo F."/>
            <person name="Wang Y."/>
            <person name="Xia P."/>
            <person name="Barry K."/>
            <person name="Daum C."/>
            <person name="Lipzen A."/>
            <person name="Yoshinaga Y."/>
            <person name="Schmutz J."/>
            <person name="Saski C."/>
            <person name="Vermerris W."/>
            <person name="Kresovich S."/>
        </authorList>
    </citation>
    <scope>NUCLEOTIDE SEQUENCE</scope>
</reference>
<evidence type="ECO:0000256" key="1">
    <source>
        <dbReference type="SAM" id="Phobius"/>
    </source>
</evidence>
<comment type="caution">
    <text evidence="2">The sequence shown here is derived from an EMBL/GenBank/DDBJ whole genome shotgun (WGS) entry which is preliminary data.</text>
</comment>
<reference evidence="2" key="2">
    <citation type="submission" date="2020-10" db="EMBL/GenBank/DDBJ databases">
        <authorList>
            <person name="Cooper E.A."/>
            <person name="Brenton Z.W."/>
            <person name="Flinn B.S."/>
            <person name="Jenkins J."/>
            <person name="Shu S."/>
            <person name="Flowers D."/>
            <person name="Luo F."/>
            <person name="Wang Y."/>
            <person name="Xia P."/>
            <person name="Barry K."/>
            <person name="Daum C."/>
            <person name="Lipzen A."/>
            <person name="Yoshinaga Y."/>
            <person name="Schmutz J."/>
            <person name="Saski C."/>
            <person name="Vermerris W."/>
            <person name="Kresovich S."/>
        </authorList>
    </citation>
    <scope>NUCLEOTIDE SEQUENCE</scope>
</reference>
<gene>
    <name evidence="2" type="ORF">BDA96_03G475600</name>
</gene>
<dbReference type="AlphaFoldDB" id="A0A921UQZ3"/>
<keyword evidence="1" id="KW-1133">Transmembrane helix</keyword>
<organism evidence="2 3">
    <name type="scientific">Sorghum bicolor</name>
    <name type="common">Sorghum</name>
    <name type="synonym">Sorghum vulgare</name>
    <dbReference type="NCBI Taxonomy" id="4558"/>
    <lineage>
        <taxon>Eukaryota</taxon>
        <taxon>Viridiplantae</taxon>
        <taxon>Streptophyta</taxon>
        <taxon>Embryophyta</taxon>
        <taxon>Tracheophyta</taxon>
        <taxon>Spermatophyta</taxon>
        <taxon>Magnoliopsida</taxon>
        <taxon>Liliopsida</taxon>
        <taxon>Poales</taxon>
        <taxon>Poaceae</taxon>
        <taxon>PACMAD clade</taxon>
        <taxon>Panicoideae</taxon>
        <taxon>Andropogonodae</taxon>
        <taxon>Andropogoneae</taxon>
        <taxon>Sorghinae</taxon>
        <taxon>Sorghum</taxon>
    </lineage>
</organism>
<dbReference type="Proteomes" id="UP000807115">
    <property type="component" value="Chromosome 3"/>
</dbReference>
<name>A0A921UQZ3_SORBI</name>
<feature type="transmembrane region" description="Helical" evidence="1">
    <location>
        <begin position="90"/>
        <end position="109"/>
    </location>
</feature>
<keyword evidence="1" id="KW-0812">Transmembrane</keyword>
<sequence>MRACTVSACLKLAWTTPPSWPKSIWATNHPQNGARFALTCRPIQRKIRVHCSDPLGPNRIFSMCHVPFICLEICAPLYIQLVHPFWQGRGLHLCLLYVFLFCETLLINTHTRKRHMKPKG</sequence>
<evidence type="ECO:0000313" key="2">
    <source>
        <dbReference type="EMBL" id="KAG0541198.1"/>
    </source>
</evidence>
<keyword evidence="1" id="KW-0472">Membrane</keyword>
<proteinExistence type="predicted"/>
<protein>
    <submittedName>
        <fullName evidence="2">Uncharacterized protein</fullName>
    </submittedName>
</protein>